<keyword evidence="2" id="KW-1185">Reference proteome</keyword>
<organism evidence="1 2">
    <name type="scientific">Streptomyces zinciresistens K42</name>
    <dbReference type="NCBI Taxonomy" id="700597"/>
    <lineage>
        <taxon>Bacteria</taxon>
        <taxon>Bacillati</taxon>
        <taxon>Actinomycetota</taxon>
        <taxon>Actinomycetes</taxon>
        <taxon>Kitasatosporales</taxon>
        <taxon>Streptomycetaceae</taxon>
        <taxon>Streptomyces</taxon>
    </lineage>
</organism>
<evidence type="ECO:0000313" key="2">
    <source>
        <dbReference type="Proteomes" id="UP000004217"/>
    </source>
</evidence>
<dbReference type="AlphaFoldDB" id="G2GMJ2"/>
<evidence type="ECO:0000313" key="1">
    <source>
        <dbReference type="EMBL" id="EGX55268.1"/>
    </source>
</evidence>
<name>G2GMJ2_9ACTN</name>
<reference evidence="1 2" key="1">
    <citation type="submission" date="2011-08" db="EMBL/GenBank/DDBJ databases">
        <authorList>
            <person name="Lin Y."/>
            <person name="Hao X."/>
            <person name="Johnstone L."/>
            <person name="Miller S.J."/>
            <person name="Wei G."/>
            <person name="Rensing C."/>
        </authorList>
    </citation>
    <scope>NUCLEOTIDE SEQUENCE [LARGE SCALE GENOMIC DNA]</scope>
    <source>
        <strain evidence="1 2">K42</strain>
    </source>
</reference>
<accession>G2GMJ2</accession>
<gene>
    <name evidence="1" type="ORF">SZN_33721</name>
</gene>
<dbReference type="EMBL" id="AGBF01000246">
    <property type="protein sequence ID" value="EGX55268.1"/>
    <property type="molecule type" value="Genomic_DNA"/>
</dbReference>
<dbReference type="Proteomes" id="UP000004217">
    <property type="component" value="Unassembled WGS sequence"/>
</dbReference>
<protein>
    <submittedName>
        <fullName evidence="1">Uncharacterized protein</fullName>
    </submittedName>
</protein>
<comment type="caution">
    <text evidence="1">The sequence shown here is derived from an EMBL/GenBank/DDBJ whole genome shotgun (WGS) entry which is preliminary data.</text>
</comment>
<sequence length="78" mass="8927">MSWRRWPPAKVIWPHSGQVSNRMMPVSPFHSASASIIASPHDRSVLRCSRYHRARQTSSQYRRLADALLGSRAPQESQ</sequence>
<proteinExistence type="predicted"/>